<gene>
    <name evidence="1" type="ORF">NCWK1_4361</name>
</gene>
<keyword evidence="2" id="KW-1185">Reference proteome</keyword>
<sequence>MNNKITHTFQQIFFTVIFLTLLSGGSSVLLASQGKLLPEQTRVFEICNTTWNMGIGAIFGLLGSRTTNIFQSEQKQDEQ</sequence>
<organism evidence="1 2">
    <name type="scientific">Nostoc cycadae WK-1</name>
    <dbReference type="NCBI Taxonomy" id="1861711"/>
    <lineage>
        <taxon>Bacteria</taxon>
        <taxon>Bacillati</taxon>
        <taxon>Cyanobacteriota</taxon>
        <taxon>Cyanophyceae</taxon>
        <taxon>Nostocales</taxon>
        <taxon>Nostocaceae</taxon>
        <taxon>Nostoc</taxon>
    </lineage>
</organism>
<evidence type="ECO:0000313" key="2">
    <source>
        <dbReference type="Proteomes" id="UP000236527"/>
    </source>
</evidence>
<dbReference type="Proteomes" id="UP000236527">
    <property type="component" value="Unassembled WGS sequence"/>
</dbReference>
<evidence type="ECO:0000313" key="1">
    <source>
        <dbReference type="EMBL" id="GBE94584.1"/>
    </source>
</evidence>
<dbReference type="AlphaFoldDB" id="A0A2H6LN01"/>
<comment type="caution">
    <text evidence="1">The sequence shown here is derived from an EMBL/GenBank/DDBJ whole genome shotgun (WGS) entry which is preliminary data.</text>
</comment>
<name>A0A2H6LN01_9NOSO</name>
<dbReference type="EMBL" id="BDGE01000080">
    <property type="protein sequence ID" value="GBE94584.1"/>
    <property type="molecule type" value="Genomic_DNA"/>
</dbReference>
<accession>A0A2H6LN01</accession>
<protein>
    <submittedName>
        <fullName evidence="1">ABC transporter permease</fullName>
    </submittedName>
</protein>
<dbReference type="RefSeq" id="WP_103126265.1">
    <property type="nucleotide sequence ID" value="NZ_DF978437.1"/>
</dbReference>
<reference evidence="2" key="1">
    <citation type="journal article" date="2018" name="Genome Announc.">
        <title>Draft Genome Sequence of the Nitrogen-Fixing and Hormogonia-Inducing Cyanobacterium Nostoc cycadae Strain WK-1, Isolated from the Coralloid Roots of Cycas revoluta.</title>
        <authorList>
            <person name="Kanesaki Y."/>
            <person name="Hirose M."/>
            <person name="Hirose Y."/>
            <person name="Fujisawa T."/>
            <person name="Nakamura Y."/>
            <person name="Watanabe S."/>
            <person name="Matsunaga S."/>
            <person name="Uchida H."/>
            <person name="Murakami A."/>
        </authorList>
    </citation>
    <scope>NUCLEOTIDE SEQUENCE [LARGE SCALE GENOMIC DNA]</scope>
    <source>
        <strain evidence="2">WK-1</strain>
    </source>
</reference>
<proteinExistence type="predicted"/>